<keyword evidence="5" id="KW-0732">Signal</keyword>
<dbReference type="InterPro" id="IPR015424">
    <property type="entry name" value="PyrdxlP-dep_Trfase"/>
</dbReference>
<evidence type="ECO:0000313" key="7">
    <source>
        <dbReference type="Proteomes" id="UP000184041"/>
    </source>
</evidence>
<feature type="modified residue" description="N6-(pyridoxal phosphate)lysine" evidence="4">
    <location>
        <position position="251"/>
    </location>
</feature>
<dbReference type="STRING" id="1194090.SAMN05443144_103146"/>
<organism evidence="6 7">
    <name type="scientific">Fodinibius roseus</name>
    <dbReference type="NCBI Taxonomy" id="1194090"/>
    <lineage>
        <taxon>Bacteria</taxon>
        <taxon>Pseudomonadati</taxon>
        <taxon>Balneolota</taxon>
        <taxon>Balneolia</taxon>
        <taxon>Balneolales</taxon>
        <taxon>Balneolaceae</taxon>
        <taxon>Fodinibius</taxon>
    </lineage>
</organism>
<gene>
    <name evidence="6" type="ORF">SAMN05443144_103146</name>
</gene>
<comment type="similarity">
    <text evidence="3">Belongs to the SelA family.</text>
</comment>
<dbReference type="SUPFAM" id="SSF53383">
    <property type="entry name" value="PLP-dependent transferases"/>
    <property type="match status" value="1"/>
</dbReference>
<evidence type="ECO:0000256" key="4">
    <source>
        <dbReference type="PIRSR" id="PIRSR618319-50"/>
    </source>
</evidence>
<dbReference type="InterPro" id="IPR018319">
    <property type="entry name" value="SelA-like"/>
</dbReference>
<name>A0A1M4W817_9BACT</name>
<feature type="signal peptide" evidence="5">
    <location>
        <begin position="1"/>
        <end position="23"/>
    </location>
</feature>
<protein>
    <submittedName>
        <fullName evidence="6">L-seryl-tRNA(Ser) seleniumtransferase</fullName>
    </submittedName>
</protein>
<keyword evidence="6" id="KW-0808">Transferase</keyword>
<reference evidence="6 7" key="1">
    <citation type="submission" date="2016-11" db="EMBL/GenBank/DDBJ databases">
        <authorList>
            <person name="Jaros S."/>
            <person name="Januszkiewicz K."/>
            <person name="Wedrychowicz H."/>
        </authorList>
    </citation>
    <scope>NUCLEOTIDE SEQUENCE [LARGE SCALE GENOMIC DNA]</scope>
    <source>
        <strain evidence="6 7">DSM 21986</strain>
    </source>
</reference>
<dbReference type="EMBL" id="FQUS01000003">
    <property type="protein sequence ID" value="SHE77243.1"/>
    <property type="molecule type" value="Genomic_DNA"/>
</dbReference>
<dbReference type="OrthoDB" id="9787096at2"/>
<evidence type="ECO:0000256" key="1">
    <source>
        <dbReference type="ARBA" id="ARBA00001933"/>
    </source>
</evidence>
<keyword evidence="7" id="KW-1185">Reference proteome</keyword>
<keyword evidence="2 4" id="KW-0663">Pyridoxal phosphate</keyword>
<evidence type="ECO:0000313" key="6">
    <source>
        <dbReference type="EMBL" id="SHE77243.1"/>
    </source>
</evidence>
<dbReference type="Proteomes" id="UP000184041">
    <property type="component" value="Unassembled WGS sequence"/>
</dbReference>
<evidence type="ECO:0000256" key="2">
    <source>
        <dbReference type="ARBA" id="ARBA00022898"/>
    </source>
</evidence>
<dbReference type="PANTHER" id="PTHR32328">
    <property type="entry name" value="L-SERYL-TRNA(SEC) SELENIUM TRANSFERASE"/>
    <property type="match status" value="1"/>
</dbReference>
<sequence length="413" mass="45384">MISRKKMLKILAGFPLFGGIAAAKIGDADAQTASTSSVSAVAERDLFEELGIETLINGRGTLTFLSGSLMQPEVVKAIKSTSDEFANLYEVQDKVGRRIAELLNCEAAMVTSGAAGALTLGTAATITGTDEEKIKKLPNLPGPRREVIIQKRHRYSYDHAVRNTGIRMVEVESAAEMEEAINDRTVMSLFFNAAAQFGGFEHSIGHEEFVAISRKHDIPSFIDAAADVPPPENLFKYIEIGFDLVTFSGGKAIRGPQSAGLLYGRNDLIEAAKLNHNPHSNSIGRGMKVNKEEIFGMMVALESYLERDHEQQWEEWVGWTETIAEEAETLPSVSGELKVNEGPANHFPDLQLSWDQSQVGISPEEVVKKLKEGKPRIEISSNDEGLYITVVMMKPEQVDIVARRIREVLEQAV</sequence>
<dbReference type="RefSeq" id="WP_073059668.1">
    <property type="nucleotide sequence ID" value="NZ_FQUS01000003.1"/>
</dbReference>
<evidence type="ECO:0000256" key="5">
    <source>
        <dbReference type="SAM" id="SignalP"/>
    </source>
</evidence>
<feature type="chain" id="PRO_5013381895" evidence="5">
    <location>
        <begin position="24"/>
        <end position="413"/>
    </location>
</feature>
<accession>A0A1M4W817</accession>
<evidence type="ECO:0000256" key="3">
    <source>
        <dbReference type="ARBA" id="ARBA00044507"/>
    </source>
</evidence>
<dbReference type="AlphaFoldDB" id="A0A1M4W817"/>
<comment type="cofactor">
    <cofactor evidence="1 4">
        <name>pyridoxal 5'-phosphate</name>
        <dbReference type="ChEBI" id="CHEBI:597326"/>
    </cofactor>
</comment>
<dbReference type="GO" id="GO:0004125">
    <property type="term" value="F:L-seryl-tRNA(Sec) selenium transferase activity"/>
    <property type="evidence" value="ECO:0007669"/>
    <property type="project" value="TreeGrafter"/>
</dbReference>
<dbReference type="InterPro" id="IPR015421">
    <property type="entry name" value="PyrdxlP-dep_Trfase_major"/>
</dbReference>
<dbReference type="Gene3D" id="3.40.640.10">
    <property type="entry name" value="Type I PLP-dependent aspartate aminotransferase-like (Major domain)"/>
    <property type="match status" value="1"/>
</dbReference>
<dbReference type="PANTHER" id="PTHR32328:SF0">
    <property type="entry name" value="L-SERYL-TRNA(SEC) SELENIUM TRANSFERASE"/>
    <property type="match status" value="1"/>
</dbReference>
<proteinExistence type="inferred from homology"/>
<dbReference type="Pfam" id="PF03841">
    <property type="entry name" value="SelA"/>
    <property type="match status" value="1"/>
</dbReference>